<keyword evidence="3" id="KW-0812">Transmembrane</keyword>
<dbReference type="Pfam" id="PF14380">
    <property type="entry name" value="WAK_assoc"/>
    <property type="match status" value="1"/>
</dbReference>
<comment type="catalytic activity">
    <reaction evidence="9">
        <text>L-threonyl-[protein] + ATP = O-phospho-L-threonyl-[protein] + ADP + H(+)</text>
        <dbReference type="Rhea" id="RHEA:46608"/>
        <dbReference type="Rhea" id="RHEA-COMP:11060"/>
        <dbReference type="Rhea" id="RHEA-COMP:11605"/>
        <dbReference type="ChEBI" id="CHEBI:15378"/>
        <dbReference type="ChEBI" id="CHEBI:30013"/>
        <dbReference type="ChEBI" id="CHEBI:30616"/>
        <dbReference type="ChEBI" id="CHEBI:61977"/>
        <dbReference type="ChEBI" id="CHEBI:456216"/>
        <dbReference type="EC" id="2.7.11.1"/>
    </reaction>
</comment>
<evidence type="ECO:0000313" key="15">
    <source>
        <dbReference type="Proteomes" id="UP000008694"/>
    </source>
</evidence>
<keyword evidence="15" id="KW-1185">Reference proteome</keyword>
<feature type="domain" description="Wall-associated receptor kinase C-terminal" evidence="13">
    <location>
        <begin position="133"/>
        <end position="226"/>
    </location>
</feature>
<gene>
    <name evidence="14" type="ORF">ARALYDRAFT_894413</name>
</gene>
<dbReference type="eggNOG" id="KOG1187">
    <property type="taxonomic scope" value="Eukaryota"/>
</dbReference>
<dbReference type="STRING" id="81972.D7KUX0"/>
<dbReference type="GO" id="GO:0004674">
    <property type="term" value="F:protein serine/threonine kinase activity"/>
    <property type="evidence" value="ECO:0007669"/>
    <property type="project" value="UniProtKB-KW"/>
</dbReference>
<evidence type="ECO:0000256" key="3">
    <source>
        <dbReference type="ARBA" id="ARBA00022692"/>
    </source>
</evidence>
<dbReference type="HOGENOM" id="CLU_000288_38_2_1"/>
<dbReference type="InterPro" id="IPR032872">
    <property type="entry name" value="WAK_assoc_C"/>
</dbReference>
<proteinExistence type="predicted"/>
<dbReference type="Pfam" id="PF13947">
    <property type="entry name" value="GUB_WAK_bind"/>
    <property type="match status" value="1"/>
</dbReference>
<evidence type="ECO:0000256" key="1">
    <source>
        <dbReference type="ARBA" id="ARBA00004479"/>
    </source>
</evidence>
<accession>D7KUX0</accession>
<dbReference type="GO" id="GO:0016020">
    <property type="term" value="C:membrane"/>
    <property type="evidence" value="ECO:0007669"/>
    <property type="project" value="UniProtKB-SubCell"/>
</dbReference>
<keyword evidence="7" id="KW-0675">Receptor</keyword>
<feature type="chain" id="PRO_5003101109" description="non-specific serine/threonine protein kinase" evidence="11">
    <location>
        <begin position="27"/>
        <end position="268"/>
    </location>
</feature>
<dbReference type="Gramene" id="scaffold_201487.1">
    <property type="protein sequence ID" value="scaffold_201487.1"/>
    <property type="gene ID" value="scaffold_201487.1"/>
</dbReference>
<dbReference type="InterPro" id="IPR025287">
    <property type="entry name" value="WAK_GUB"/>
</dbReference>
<evidence type="ECO:0000256" key="7">
    <source>
        <dbReference type="ARBA" id="ARBA00023170"/>
    </source>
</evidence>
<dbReference type="EMBL" id="GL348714">
    <property type="protein sequence ID" value="EFH64823.1"/>
    <property type="molecule type" value="Genomic_DNA"/>
</dbReference>
<evidence type="ECO:0000313" key="14">
    <source>
        <dbReference type="EMBL" id="EFH64823.1"/>
    </source>
</evidence>
<reference evidence="15" key="1">
    <citation type="journal article" date="2011" name="Nat. Genet.">
        <title>The Arabidopsis lyrata genome sequence and the basis of rapid genome size change.</title>
        <authorList>
            <person name="Hu T.T."/>
            <person name="Pattyn P."/>
            <person name="Bakker E.G."/>
            <person name="Cao J."/>
            <person name="Cheng J.-F."/>
            <person name="Clark R.M."/>
            <person name="Fahlgren N."/>
            <person name="Fawcett J.A."/>
            <person name="Grimwood J."/>
            <person name="Gundlach H."/>
            <person name="Haberer G."/>
            <person name="Hollister J.D."/>
            <person name="Ossowski S."/>
            <person name="Ottilar R.P."/>
            <person name="Salamov A.A."/>
            <person name="Schneeberger K."/>
            <person name="Spannagl M."/>
            <person name="Wang X."/>
            <person name="Yang L."/>
            <person name="Nasrallah M.E."/>
            <person name="Bergelson J."/>
            <person name="Carrington J.C."/>
            <person name="Gaut B.S."/>
            <person name="Schmutz J."/>
            <person name="Mayer K.F.X."/>
            <person name="Van de Peer Y."/>
            <person name="Grigoriev I.V."/>
            <person name="Nordborg M."/>
            <person name="Weigel D."/>
            <person name="Guo Y.-L."/>
        </authorList>
    </citation>
    <scope>NUCLEOTIDE SEQUENCE [LARGE SCALE GENOMIC DNA]</scope>
    <source>
        <strain evidence="15">cv. MN47</strain>
    </source>
</reference>
<keyword evidence="6" id="KW-0472">Membrane</keyword>
<dbReference type="KEGG" id="aly:9324627"/>
<evidence type="ECO:0000256" key="11">
    <source>
        <dbReference type="SAM" id="SignalP"/>
    </source>
</evidence>
<comment type="subcellular location">
    <subcellularLocation>
        <location evidence="1">Membrane</location>
        <topology evidence="1">Single-pass type I membrane protein</topology>
    </subcellularLocation>
</comment>
<feature type="domain" description="Wall-associated receptor kinase galacturonan-binding" evidence="12">
    <location>
        <begin position="33"/>
        <end position="96"/>
    </location>
</feature>
<dbReference type="PANTHER" id="PTHR33138:SF11">
    <property type="entry name" value="KINASE-LIKE PROTEIN"/>
    <property type="match status" value="1"/>
</dbReference>
<evidence type="ECO:0000256" key="4">
    <source>
        <dbReference type="ARBA" id="ARBA00022729"/>
    </source>
</evidence>
<organism evidence="15">
    <name type="scientific">Arabidopsis lyrata subsp. lyrata</name>
    <name type="common">Lyre-leaved rock-cress</name>
    <dbReference type="NCBI Taxonomy" id="81972"/>
    <lineage>
        <taxon>Eukaryota</taxon>
        <taxon>Viridiplantae</taxon>
        <taxon>Streptophyta</taxon>
        <taxon>Embryophyta</taxon>
        <taxon>Tracheophyta</taxon>
        <taxon>Spermatophyta</taxon>
        <taxon>Magnoliopsida</taxon>
        <taxon>eudicotyledons</taxon>
        <taxon>Gunneridae</taxon>
        <taxon>Pentapetalae</taxon>
        <taxon>rosids</taxon>
        <taxon>malvids</taxon>
        <taxon>Brassicales</taxon>
        <taxon>Brassicaceae</taxon>
        <taxon>Camelineae</taxon>
        <taxon>Arabidopsis</taxon>
    </lineage>
</organism>
<keyword evidence="4 11" id="KW-0732">Signal</keyword>
<keyword evidence="5" id="KW-1133">Transmembrane helix</keyword>
<dbReference type="OrthoDB" id="4062651at2759"/>
<keyword evidence="8" id="KW-0325">Glycoprotein</keyword>
<dbReference type="Proteomes" id="UP000008694">
    <property type="component" value="Unassembled WGS sequence"/>
</dbReference>
<dbReference type="PANTHER" id="PTHR33138">
    <property type="entry name" value="OS01G0690200 PROTEIN"/>
    <property type="match status" value="1"/>
</dbReference>
<name>D7KUX0_ARALL</name>
<evidence type="ECO:0000256" key="9">
    <source>
        <dbReference type="ARBA" id="ARBA00047899"/>
    </source>
</evidence>
<dbReference type="AlphaFoldDB" id="D7KUX0"/>
<protein>
    <recommendedName>
        <fullName evidence="2">non-specific serine/threonine protein kinase</fullName>
        <ecNumber evidence="2">2.7.11.1</ecNumber>
    </recommendedName>
</protein>
<evidence type="ECO:0000256" key="2">
    <source>
        <dbReference type="ARBA" id="ARBA00012513"/>
    </source>
</evidence>
<dbReference type="EC" id="2.7.11.1" evidence="2"/>
<sequence>MYYLSTSCLVFFFHFTLFHNLPCATSKQRLGWCEALFQCGNITAGFPFWGGNRSKPCGHPLLKLHCNKNITSLNILNHEYNVFDIDQTSNTLRLAREDLLGSFCSVTFNTTTLPPQIFELSPTYKSLTVLYNCDPKTSHGSSYTCPALGHFSMSQSLDHHNSCQNNFTVNVPLSFFPNERDLNLTHLESALRNGFEVKLVIDEIPCQECSSTSGICGFNSTTQICCNVTSPPGRDSCVPQHKPSGKFPNLLVSHFCFFKVQIYVFSSS</sequence>
<comment type="catalytic activity">
    <reaction evidence="10">
        <text>L-seryl-[protein] + ATP = O-phospho-L-seryl-[protein] + ADP + H(+)</text>
        <dbReference type="Rhea" id="RHEA:17989"/>
        <dbReference type="Rhea" id="RHEA-COMP:9863"/>
        <dbReference type="Rhea" id="RHEA-COMP:11604"/>
        <dbReference type="ChEBI" id="CHEBI:15378"/>
        <dbReference type="ChEBI" id="CHEBI:29999"/>
        <dbReference type="ChEBI" id="CHEBI:30616"/>
        <dbReference type="ChEBI" id="CHEBI:83421"/>
        <dbReference type="ChEBI" id="CHEBI:456216"/>
        <dbReference type="EC" id="2.7.11.1"/>
    </reaction>
</comment>
<evidence type="ECO:0000256" key="5">
    <source>
        <dbReference type="ARBA" id="ARBA00022989"/>
    </source>
</evidence>
<evidence type="ECO:0000259" key="12">
    <source>
        <dbReference type="Pfam" id="PF13947"/>
    </source>
</evidence>
<feature type="signal peptide" evidence="11">
    <location>
        <begin position="1"/>
        <end position="26"/>
    </location>
</feature>
<evidence type="ECO:0000256" key="8">
    <source>
        <dbReference type="ARBA" id="ARBA00023180"/>
    </source>
</evidence>
<evidence type="ECO:0000256" key="10">
    <source>
        <dbReference type="ARBA" id="ARBA00048679"/>
    </source>
</evidence>
<dbReference type="GO" id="GO:0030247">
    <property type="term" value="F:polysaccharide binding"/>
    <property type="evidence" value="ECO:0007669"/>
    <property type="project" value="InterPro"/>
</dbReference>
<evidence type="ECO:0000259" key="13">
    <source>
        <dbReference type="Pfam" id="PF14380"/>
    </source>
</evidence>
<evidence type="ECO:0000256" key="6">
    <source>
        <dbReference type="ARBA" id="ARBA00023136"/>
    </source>
</evidence>